<name>A0A848KZW4_9ACTN</name>
<comment type="caution">
    <text evidence="2">The sequence shown here is derived from an EMBL/GenBank/DDBJ whole genome shotgun (WGS) entry which is preliminary data.</text>
</comment>
<feature type="transmembrane region" description="Helical" evidence="1">
    <location>
        <begin position="107"/>
        <end position="131"/>
    </location>
</feature>
<dbReference type="RefSeq" id="WP_170194435.1">
    <property type="nucleotide sequence ID" value="NZ_JABBNB010000010.1"/>
</dbReference>
<evidence type="ECO:0000313" key="2">
    <source>
        <dbReference type="EMBL" id="NMO01933.1"/>
    </source>
</evidence>
<organism evidence="2 3">
    <name type="scientific">Gordonia asplenii</name>
    <dbReference type="NCBI Taxonomy" id="2725283"/>
    <lineage>
        <taxon>Bacteria</taxon>
        <taxon>Bacillati</taxon>
        <taxon>Actinomycetota</taxon>
        <taxon>Actinomycetes</taxon>
        <taxon>Mycobacteriales</taxon>
        <taxon>Gordoniaceae</taxon>
        <taxon>Gordonia</taxon>
    </lineage>
</organism>
<feature type="transmembrane region" description="Helical" evidence="1">
    <location>
        <begin position="182"/>
        <end position="205"/>
    </location>
</feature>
<dbReference type="InterPro" id="IPR009781">
    <property type="entry name" value="DUF1345"/>
</dbReference>
<keyword evidence="1" id="KW-0472">Membrane</keyword>
<reference evidence="2 3" key="1">
    <citation type="submission" date="2020-04" db="EMBL/GenBank/DDBJ databases">
        <title>Gordonia sp. nov. TBRC 11910.</title>
        <authorList>
            <person name="Suriyachadkun C."/>
        </authorList>
    </citation>
    <scope>NUCLEOTIDE SEQUENCE [LARGE SCALE GENOMIC DNA]</scope>
    <source>
        <strain evidence="2 3">TBRC 11910</strain>
    </source>
</reference>
<dbReference type="Pfam" id="PF07077">
    <property type="entry name" value="DUF1345"/>
    <property type="match status" value="1"/>
</dbReference>
<feature type="transmembrane region" description="Helical" evidence="1">
    <location>
        <begin position="12"/>
        <end position="33"/>
    </location>
</feature>
<evidence type="ECO:0000256" key="1">
    <source>
        <dbReference type="SAM" id="Phobius"/>
    </source>
</evidence>
<protein>
    <submittedName>
        <fullName evidence="2">DUF1345 domain-containing protein</fullName>
    </submittedName>
</protein>
<accession>A0A848KZW4</accession>
<keyword evidence="3" id="KW-1185">Reference proteome</keyword>
<sequence length="207" mass="22033">MALHYQRGEIAGLARLIVSVVIGVAVTVVLRVTTSVDVPLAGWAIGAAIFVLWTWGMLYSMGTEATAAHASREEPTHGVTMIAVIVLAMVSLGGVVFVLGHKDHTSLVVSTLASVIMSWAAIHTIFAVHYARIYFTDPVGGVDFHQETPPTYSDFAYIGFTVGMSFAISDTDLSSSKMRRPALAHALLSYLFGTVIVALLVNLVAGL</sequence>
<keyword evidence="1" id="KW-1133">Transmembrane helix</keyword>
<feature type="transmembrane region" description="Helical" evidence="1">
    <location>
        <begin position="79"/>
        <end position="100"/>
    </location>
</feature>
<gene>
    <name evidence="2" type="ORF">HH308_12000</name>
</gene>
<dbReference type="AlphaFoldDB" id="A0A848KZW4"/>
<dbReference type="EMBL" id="JABBNB010000010">
    <property type="protein sequence ID" value="NMO01933.1"/>
    <property type="molecule type" value="Genomic_DNA"/>
</dbReference>
<evidence type="ECO:0000313" key="3">
    <source>
        <dbReference type="Proteomes" id="UP000550729"/>
    </source>
</evidence>
<proteinExistence type="predicted"/>
<feature type="transmembrane region" description="Helical" evidence="1">
    <location>
        <begin position="40"/>
        <end position="59"/>
    </location>
</feature>
<dbReference type="Proteomes" id="UP000550729">
    <property type="component" value="Unassembled WGS sequence"/>
</dbReference>
<keyword evidence="1" id="KW-0812">Transmembrane</keyword>